<sequence length="84" mass="9800">MITACVVLHNFVQRRHPEFHEFAHSRDEGCRVPNPPAAVVTVTPKTIRERYVHYVNHNRNCLKYRKSKQAMFSINRVLRANTAA</sequence>
<evidence type="ECO:0000313" key="1">
    <source>
        <dbReference type="EMBL" id="KAK3256198.1"/>
    </source>
</evidence>
<reference evidence="1 2" key="1">
    <citation type="journal article" date="2015" name="Genome Biol. Evol.">
        <title>Comparative Genomics of a Bacterivorous Green Alga Reveals Evolutionary Causalities and Consequences of Phago-Mixotrophic Mode of Nutrition.</title>
        <authorList>
            <person name="Burns J.A."/>
            <person name="Paasch A."/>
            <person name="Narechania A."/>
            <person name="Kim E."/>
        </authorList>
    </citation>
    <scope>NUCLEOTIDE SEQUENCE [LARGE SCALE GENOMIC DNA]</scope>
    <source>
        <strain evidence="1 2">PLY_AMNH</strain>
    </source>
</reference>
<name>A0AAE0FAR3_9CHLO</name>
<protein>
    <submittedName>
        <fullName evidence="1">Uncharacterized protein</fullName>
    </submittedName>
</protein>
<dbReference type="AlphaFoldDB" id="A0AAE0FAR3"/>
<accession>A0AAE0FAR3</accession>
<keyword evidence="2" id="KW-1185">Reference proteome</keyword>
<dbReference type="EMBL" id="LGRX02021887">
    <property type="protein sequence ID" value="KAK3256198.1"/>
    <property type="molecule type" value="Genomic_DNA"/>
</dbReference>
<proteinExistence type="predicted"/>
<gene>
    <name evidence="1" type="ORF">CYMTET_34646</name>
</gene>
<organism evidence="1 2">
    <name type="scientific">Cymbomonas tetramitiformis</name>
    <dbReference type="NCBI Taxonomy" id="36881"/>
    <lineage>
        <taxon>Eukaryota</taxon>
        <taxon>Viridiplantae</taxon>
        <taxon>Chlorophyta</taxon>
        <taxon>Pyramimonadophyceae</taxon>
        <taxon>Pyramimonadales</taxon>
        <taxon>Pyramimonadaceae</taxon>
        <taxon>Cymbomonas</taxon>
    </lineage>
</organism>
<dbReference type="Proteomes" id="UP001190700">
    <property type="component" value="Unassembled WGS sequence"/>
</dbReference>
<comment type="caution">
    <text evidence="1">The sequence shown here is derived from an EMBL/GenBank/DDBJ whole genome shotgun (WGS) entry which is preliminary data.</text>
</comment>
<evidence type="ECO:0000313" key="2">
    <source>
        <dbReference type="Proteomes" id="UP001190700"/>
    </source>
</evidence>